<dbReference type="PANTHER" id="PTHR46609">
    <property type="entry name" value="EXONUCLEASE, PHAGE-TYPE/RECB, C-TERMINAL DOMAIN-CONTAINING PROTEIN"/>
    <property type="match status" value="1"/>
</dbReference>
<dbReference type="InterPro" id="IPR011335">
    <property type="entry name" value="Restrct_endonuc-II-like"/>
</dbReference>
<dbReference type="InterPro" id="IPR019080">
    <property type="entry name" value="YqaJ_viral_recombinase"/>
</dbReference>
<organism evidence="2 3">
    <name type="scientific">Haemaphysalis longicornis</name>
    <name type="common">Bush tick</name>
    <dbReference type="NCBI Taxonomy" id="44386"/>
    <lineage>
        <taxon>Eukaryota</taxon>
        <taxon>Metazoa</taxon>
        <taxon>Ecdysozoa</taxon>
        <taxon>Arthropoda</taxon>
        <taxon>Chelicerata</taxon>
        <taxon>Arachnida</taxon>
        <taxon>Acari</taxon>
        <taxon>Parasitiformes</taxon>
        <taxon>Ixodida</taxon>
        <taxon>Ixodoidea</taxon>
        <taxon>Ixodidae</taxon>
        <taxon>Haemaphysalinae</taxon>
        <taxon>Haemaphysalis</taxon>
    </lineage>
</organism>
<dbReference type="Proteomes" id="UP000821853">
    <property type="component" value="Unassembled WGS sequence"/>
</dbReference>
<dbReference type="Pfam" id="PF09588">
    <property type="entry name" value="YqaJ"/>
    <property type="match status" value="1"/>
</dbReference>
<evidence type="ECO:0000313" key="2">
    <source>
        <dbReference type="EMBL" id="KAH9379243.1"/>
    </source>
</evidence>
<dbReference type="CDD" id="cd22343">
    <property type="entry name" value="PDDEXK_lambda_exonuclease-like"/>
    <property type="match status" value="1"/>
</dbReference>
<name>A0A9J6GVJ6_HAELO</name>
<comment type="caution">
    <text evidence="2">The sequence shown here is derived from an EMBL/GenBank/DDBJ whole genome shotgun (WGS) entry which is preliminary data.</text>
</comment>
<feature type="domain" description="YqaJ viral recombinase" evidence="1">
    <location>
        <begin position="170"/>
        <end position="276"/>
    </location>
</feature>
<dbReference type="AlphaFoldDB" id="A0A9J6GVJ6"/>
<sequence>MINRTGIPNLELLTCTDVKQAWGKLKASPMYQARELQELCHVQPQPRLHFSAEEQQAIRESLIKALPQSALALHFHGRMQQATGPPPPALVPTTKEHALLAHMLEQDMDPYTQMLFHDAAFQGALKLKIYKFSAQDLSEAEQSFYSKHVAVSEAQAVTMLAETRSQENTKWHRERKVRITGSKCHEYFTFVPKENRSWEEKISAMMADTFRGNGAIRYGKESEPEATATYENLMANEVTQVGFCVHPLLPWLEYSPDGVIFKEGKPAILLEIKSPRFWTRKEGRRTGCR</sequence>
<accession>A0A9J6GVJ6</accession>
<gene>
    <name evidence="2" type="ORF">HPB48_012714</name>
</gene>
<keyword evidence="3" id="KW-1185">Reference proteome</keyword>
<evidence type="ECO:0000259" key="1">
    <source>
        <dbReference type="Pfam" id="PF09588"/>
    </source>
</evidence>
<reference evidence="2 3" key="1">
    <citation type="journal article" date="2020" name="Cell">
        <title>Large-Scale Comparative Analyses of Tick Genomes Elucidate Their Genetic Diversity and Vector Capacities.</title>
        <authorList>
            <consortium name="Tick Genome and Microbiome Consortium (TIGMIC)"/>
            <person name="Jia N."/>
            <person name="Wang J."/>
            <person name="Shi W."/>
            <person name="Du L."/>
            <person name="Sun Y."/>
            <person name="Zhan W."/>
            <person name="Jiang J.F."/>
            <person name="Wang Q."/>
            <person name="Zhang B."/>
            <person name="Ji P."/>
            <person name="Bell-Sakyi L."/>
            <person name="Cui X.M."/>
            <person name="Yuan T.T."/>
            <person name="Jiang B.G."/>
            <person name="Yang W.F."/>
            <person name="Lam T.T."/>
            <person name="Chang Q.C."/>
            <person name="Ding S.J."/>
            <person name="Wang X.J."/>
            <person name="Zhu J.G."/>
            <person name="Ruan X.D."/>
            <person name="Zhao L."/>
            <person name="Wei J.T."/>
            <person name="Ye R.Z."/>
            <person name="Que T.C."/>
            <person name="Du C.H."/>
            <person name="Zhou Y.H."/>
            <person name="Cheng J.X."/>
            <person name="Dai P.F."/>
            <person name="Guo W.B."/>
            <person name="Han X.H."/>
            <person name="Huang E.J."/>
            <person name="Li L.F."/>
            <person name="Wei W."/>
            <person name="Gao Y.C."/>
            <person name="Liu J.Z."/>
            <person name="Shao H.Z."/>
            <person name="Wang X."/>
            <person name="Wang C.C."/>
            <person name="Yang T.C."/>
            <person name="Huo Q.B."/>
            <person name="Li W."/>
            <person name="Chen H.Y."/>
            <person name="Chen S.E."/>
            <person name="Zhou L.G."/>
            <person name="Ni X.B."/>
            <person name="Tian J.H."/>
            <person name="Sheng Y."/>
            <person name="Liu T."/>
            <person name="Pan Y.S."/>
            <person name="Xia L.Y."/>
            <person name="Li J."/>
            <person name="Zhao F."/>
            <person name="Cao W.C."/>
        </authorList>
    </citation>
    <scope>NUCLEOTIDE SEQUENCE [LARGE SCALE GENOMIC DNA]</scope>
    <source>
        <strain evidence="2">HaeL-2018</strain>
    </source>
</reference>
<proteinExistence type="predicted"/>
<evidence type="ECO:0000313" key="3">
    <source>
        <dbReference type="Proteomes" id="UP000821853"/>
    </source>
</evidence>
<dbReference type="OrthoDB" id="6512975at2759"/>
<dbReference type="OMA" id="LPNEECT"/>
<protein>
    <recommendedName>
        <fullName evidence="1">YqaJ viral recombinase domain-containing protein</fullName>
    </recommendedName>
</protein>
<dbReference type="InterPro" id="IPR051703">
    <property type="entry name" value="NF-kappa-B_Signaling_Reg"/>
</dbReference>
<dbReference type="PANTHER" id="PTHR46609:SF8">
    <property type="entry name" value="YQAJ VIRAL RECOMBINASE DOMAIN-CONTAINING PROTEIN"/>
    <property type="match status" value="1"/>
</dbReference>
<dbReference type="SUPFAM" id="SSF52980">
    <property type="entry name" value="Restriction endonuclease-like"/>
    <property type="match status" value="1"/>
</dbReference>
<dbReference type="Gene3D" id="3.90.320.10">
    <property type="match status" value="1"/>
</dbReference>
<dbReference type="VEuPathDB" id="VectorBase:HLOH_054432"/>
<dbReference type="EMBL" id="JABSTR010000009">
    <property type="protein sequence ID" value="KAH9379243.1"/>
    <property type="molecule type" value="Genomic_DNA"/>
</dbReference>
<dbReference type="InterPro" id="IPR011604">
    <property type="entry name" value="PDDEXK-like_dom_sf"/>
</dbReference>
<dbReference type="GO" id="GO:0006281">
    <property type="term" value="P:DNA repair"/>
    <property type="evidence" value="ECO:0007669"/>
    <property type="project" value="UniProtKB-ARBA"/>
</dbReference>